<sequence length="76" mass="8910">MKKIEELIEKDPDLFRTKIKEIVTLDGLRIIFDGGFALIRQSNTEPVFTLRFEAKNKEEAEHYQEVMLTNLKKVLS</sequence>
<evidence type="ECO:0000256" key="1">
    <source>
        <dbReference type="ARBA" id="ARBA00001946"/>
    </source>
</evidence>
<dbReference type="GO" id="GO:0046872">
    <property type="term" value="F:metal ion binding"/>
    <property type="evidence" value="ECO:0007669"/>
    <property type="project" value="UniProtKB-KW"/>
</dbReference>
<dbReference type="SUPFAM" id="SSF55957">
    <property type="entry name" value="Phosphoglucomutase, C-terminal domain"/>
    <property type="match status" value="1"/>
</dbReference>
<keyword evidence="3" id="KW-0479">Metal-binding</keyword>
<proteinExistence type="predicted"/>
<evidence type="ECO:0000256" key="2">
    <source>
        <dbReference type="ARBA" id="ARBA00022553"/>
    </source>
</evidence>
<dbReference type="PANTHER" id="PTHR43771:SF2">
    <property type="entry name" value="PHOSPHOMANNOMUTASE_PHOSPHOGLUCOMUTASE"/>
    <property type="match status" value="1"/>
</dbReference>
<feature type="domain" description="Alpha-D-phosphohexomutase C-terminal" evidence="6">
    <location>
        <begin position="8"/>
        <end position="67"/>
    </location>
</feature>
<evidence type="ECO:0000256" key="3">
    <source>
        <dbReference type="ARBA" id="ARBA00022723"/>
    </source>
</evidence>
<evidence type="ECO:0000259" key="6">
    <source>
        <dbReference type="Pfam" id="PF00408"/>
    </source>
</evidence>
<dbReference type="PANTHER" id="PTHR43771">
    <property type="entry name" value="PHOSPHOMANNOMUTASE"/>
    <property type="match status" value="1"/>
</dbReference>
<keyword evidence="5" id="KW-0413">Isomerase</keyword>
<comment type="caution">
    <text evidence="7">The sequence shown here is derived from an EMBL/GenBank/DDBJ whole genome shotgun (WGS) entry which is preliminary data.</text>
</comment>
<dbReference type="InterPro" id="IPR005843">
    <property type="entry name" value="A-D-PHexomutase_C"/>
</dbReference>
<evidence type="ECO:0000256" key="4">
    <source>
        <dbReference type="ARBA" id="ARBA00022842"/>
    </source>
</evidence>
<evidence type="ECO:0000313" key="7">
    <source>
        <dbReference type="EMBL" id="MPN62256.1"/>
    </source>
</evidence>
<dbReference type="Gene3D" id="3.30.310.50">
    <property type="entry name" value="Alpha-D-phosphohexomutase, C-terminal domain"/>
    <property type="match status" value="1"/>
</dbReference>
<keyword evidence="2" id="KW-0597">Phosphoprotein</keyword>
<evidence type="ECO:0000256" key="5">
    <source>
        <dbReference type="ARBA" id="ARBA00023235"/>
    </source>
</evidence>
<dbReference type="Pfam" id="PF00408">
    <property type="entry name" value="PGM_PMM_IV"/>
    <property type="match status" value="1"/>
</dbReference>
<accession>A0A645JFK5</accession>
<dbReference type="InterPro" id="IPR036900">
    <property type="entry name" value="A-D-PHexomutase_C_sf"/>
</dbReference>
<reference evidence="7" key="1">
    <citation type="submission" date="2019-08" db="EMBL/GenBank/DDBJ databases">
        <authorList>
            <person name="Kucharzyk K."/>
            <person name="Murdoch R.W."/>
            <person name="Higgins S."/>
            <person name="Loffler F."/>
        </authorList>
    </citation>
    <scope>NUCLEOTIDE SEQUENCE</scope>
</reference>
<comment type="cofactor">
    <cofactor evidence="1">
        <name>Mg(2+)</name>
        <dbReference type="ChEBI" id="CHEBI:18420"/>
    </cofactor>
</comment>
<name>A0A645JFK5_9ZZZZ</name>
<dbReference type="GO" id="GO:0016868">
    <property type="term" value="F:intramolecular phosphotransferase activity"/>
    <property type="evidence" value="ECO:0007669"/>
    <property type="project" value="InterPro"/>
</dbReference>
<keyword evidence="4" id="KW-0460">Magnesium</keyword>
<dbReference type="EMBL" id="VSSQ01140017">
    <property type="protein sequence ID" value="MPN62256.1"/>
    <property type="molecule type" value="Genomic_DNA"/>
</dbReference>
<gene>
    <name evidence="7" type="ORF">SDC9_210003</name>
</gene>
<organism evidence="7">
    <name type="scientific">bioreactor metagenome</name>
    <dbReference type="NCBI Taxonomy" id="1076179"/>
    <lineage>
        <taxon>unclassified sequences</taxon>
        <taxon>metagenomes</taxon>
        <taxon>ecological metagenomes</taxon>
    </lineage>
</organism>
<dbReference type="AlphaFoldDB" id="A0A645JFK5"/>
<protein>
    <recommendedName>
        <fullName evidence="6">Alpha-D-phosphohexomutase C-terminal domain-containing protein</fullName>
    </recommendedName>
</protein>